<evidence type="ECO:0000313" key="15">
    <source>
        <dbReference type="Proteomes" id="UP000184462"/>
    </source>
</evidence>
<protein>
    <recommendedName>
        <fullName evidence="10">tRNA dimethylallyltransferase</fullName>
        <ecNumber evidence="10">2.5.1.75</ecNumber>
    </recommendedName>
    <alternativeName>
        <fullName evidence="10">Dimethylallyl diphosphate:tRNA dimethylallyltransferase</fullName>
        <shortName evidence="10">DMAPP:tRNA dimethylallyltransferase</shortName>
        <shortName evidence="10">DMATase</shortName>
    </alternativeName>
    <alternativeName>
        <fullName evidence="10">Isopentenyl-diphosphate:tRNA isopentenyltransferase</fullName>
        <shortName evidence="10">IPP transferase</shortName>
        <shortName evidence="10">IPPT</shortName>
        <shortName evidence="10">IPTase</shortName>
    </alternativeName>
</protein>
<dbReference type="EC" id="2.5.1.75" evidence="10"/>
<keyword evidence="4 10" id="KW-0808">Transferase</keyword>
<evidence type="ECO:0000256" key="13">
    <source>
        <dbReference type="RuleBase" id="RU003785"/>
    </source>
</evidence>
<dbReference type="AlphaFoldDB" id="A0A1M4W6B1"/>
<name>A0A1M4W6B1_9FLAO</name>
<comment type="caution">
    <text evidence="10">Lacks conserved residue(s) required for the propagation of feature annotation.</text>
</comment>
<evidence type="ECO:0000256" key="1">
    <source>
        <dbReference type="ARBA" id="ARBA00001946"/>
    </source>
</evidence>
<evidence type="ECO:0000256" key="2">
    <source>
        <dbReference type="ARBA" id="ARBA00003213"/>
    </source>
</evidence>
<evidence type="ECO:0000256" key="6">
    <source>
        <dbReference type="ARBA" id="ARBA00022741"/>
    </source>
</evidence>
<keyword evidence="6 10" id="KW-0547">Nucleotide-binding</keyword>
<evidence type="ECO:0000256" key="4">
    <source>
        <dbReference type="ARBA" id="ARBA00022679"/>
    </source>
</evidence>
<comment type="function">
    <text evidence="2 10 12">Catalyzes the transfer of a dimethylallyl group onto the adenine at position 37 in tRNAs that read codons beginning with uridine, leading to the formation of N6-(dimethylallyl)adenosine (i(6)A).</text>
</comment>
<proteinExistence type="inferred from homology"/>
<comment type="catalytic activity">
    <reaction evidence="9 10 11">
        <text>adenosine(37) in tRNA + dimethylallyl diphosphate = N(6)-dimethylallyladenosine(37) in tRNA + diphosphate</text>
        <dbReference type="Rhea" id="RHEA:26482"/>
        <dbReference type="Rhea" id="RHEA-COMP:10162"/>
        <dbReference type="Rhea" id="RHEA-COMP:10375"/>
        <dbReference type="ChEBI" id="CHEBI:33019"/>
        <dbReference type="ChEBI" id="CHEBI:57623"/>
        <dbReference type="ChEBI" id="CHEBI:74411"/>
        <dbReference type="ChEBI" id="CHEBI:74415"/>
        <dbReference type="EC" id="2.5.1.75"/>
    </reaction>
</comment>
<keyword evidence="7 10" id="KW-0067">ATP-binding</keyword>
<organism evidence="14 15">
    <name type="scientific">Psychroflexus salarius</name>
    <dbReference type="NCBI Taxonomy" id="1155689"/>
    <lineage>
        <taxon>Bacteria</taxon>
        <taxon>Pseudomonadati</taxon>
        <taxon>Bacteroidota</taxon>
        <taxon>Flavobacteriia</taxon>
        <taxon>Flavobacteriales</taxon>
        <taxon>Flavobacteriaceae</taxon>
        <taxon>Psychroflexus</taxon>
    </lineage>
</organism>
<feature type="region of interest" description="Interaction with substrate tRNA" evidence="10">
    <location>
        <begin position="37"/>
        <end position="40"/>
    </location>
</feature>
<dbReference type="SUPFAM" id="SSF52540">
    <property type="entry name" value="P-loop containing nucleoside triphosphate hydrolases"/>
    <property type="match status" value="2"/>
</dbReference>
<comment type="subunit">
    <text evidence="10">Monomer.</text>
</comment>
<keyword evidence="5 10" id="KW-0819">tRNA processing</keyword>
<dbReference type="Pfam" id="PF01715">
    <property type="entry name" value="IPPT"/>
    <property type="match status" value="1"/>
</dbReference>
<reference evidence="14 15" key="1">
    <citation type="submission" date="2016-11" db="EMBL/GenBank/DDBJ databases">
        <authorList>
            <person name="Jaros S."/>
            <person name="Januszkiewicz K."/>
            <person name="Wedrychowicz H."/>
        </authorList>
    </citation>
    <scope>NUCLEOTIDE SEQUENCE [LARGE SCALE GENOMIC DNA]</scope>
    <source>
        <strain evidence="14 15">DSM 25661</strain>
    </source>
</reference>
<sequence length="305" mass="35284">MSKSKYLISIVGPTGIGKTKLAIEIAKAYKTEIISSDSRQFYKELKIGTAVPSAEELEEVKHHFIQHISVKTAYSVGDFEKDAIEVLNELFKTNDVVVMVGGSGLFEKVVNEGLDKFPEVEANIKSNLEHELNEYGLERLQLELKTKDPDYYTQVDIQNTQRVVRALSVIRSSGQAFSNYLAKNTNKREFNSILIGLTASREIIYNRINLRVDQMIENGLLTEAKSVYQYKNFNSLNTVAYKELFEYFEEKIDLDEAIRLIKRNTRRFAKRQLTWYRKDNRVKWFDYQCNKATVLSFIEDKIQGE</sequence>
<dbReference type="NCBIfam" id="TIGR00174">
    <property type="entry name" value="miaA"/>
    <property type="match status" value="1"/>
</dbReference>
<dbReference type="PANTHER" id="PTHR11088:SF60">
    <property type="entry name" value="TRNA DIMETHYLALLYLTRANSFERASE"/>
    <property type="match status" value="1"/>
</dbReference>
<dbReference type="STRING" id="1155689.SAMN05444278_105102"/>
<evidence type="ECO:0000256" key="9">
    <source>
        <dbReference type="ARBA" id="ARBA00049563"/>
    </source>
</evidence>
<dbReference type="GO" id="GO:0006400">
    <property type="term" value="P:tRNA modification"/>
    <property type="evidence" value="ECO:0007669"/>
    <property type="project" value="TreeGrafter"/>
</dbReference>
<dbReference type="GO" id="GO:0005524">
    <property type="term" value="F:ATP binding"/>
    <property type="evidence" value="ECO:0007669"/>
    <property type="project" value="UniProtKB-UniRule"/>
</dbReference>
<evidence type="ECO:0000256" key="8">
    <source>
        <dbReference type="ARBA" id="ARBA00022842"/>
    </source>
</evidence>
<dbReference type="PANTHER" id="PTHR11088">
    <property type="entry name" value="TRNA DIMETHYLALLYLTRANSFERASE"/>
    <property type="match status" value="1"/>
</dbReference>
<accession>A0A1M4W6B1</accession>
<dbReference type="Gene3D" id="3.40.50.300">
    <property type="entry name" value="P-loop containing nucleotide triphosphate hydrolases"/>
    <property type="match status" value="1"/>
</dbReference>
<evidence type="ECO:0000256" key="7">
    <source>
        <dbReference type="ARBA" id="ARBA00022840"/>
    </source>
</evidence>
<dbReference type="RefSeq" id="WP_073193028.1">
    <property type="nucleotide sequence ID" value="NZ_FQTW01000005.1"/>
</dbReference>
<dbReference type="Gene3D" id="1.10.20.140">
    <property type="match status" value="1"/>
</dbReference>
<comment type="cofactor">
    <cofactor evidence="1 10">
        <name>Mg(2+)</name>
        <dbReference type="ChEBI" id="CHEBI:18420"/>
    </cofactor>
</comment>
<evidence type="ECO:0000256" key="3">
    <source>
        <dbReference type="ARBA" id="ARBA00005842"/>
    </source>
</evidence>
<comment type="similarity">
    <text evidence="3 10 13">Belongs to the IPP transferase family.</text>
</comment>
<evidence type="ECO:0000256" key="10">
    <source>
        <dbReference type="HAMAP-Rule" id="MF_00185"/>
    </source>
</evidence>
<feature type="site" description="Interaction with substrate tRNA" evidence="10">
    <location>
        <position position="103"/>
    </location>
</feature>
<keyword evidence="15" id="KW-1185">Reference proteome</keyword>
<feature type="binding site" evidence="10">
    <location>
        <begin position="14"/>
        <end position="19"/>
    </location>
    <ligand>
        <name>substrate</name>
    </ligand>
</feature>
<keyword evidence="8 10" id="KW-0460">Magnesium</keyword>
<dbReference type="InterPro" id="IPR027417">
    <property type="entry name" value="P-loop_NTPase"/>
</dbReference>
<feature type="region of interest" description="Interaction with substrate tRNA" evidence="10">
    <location>
        <begin position="161"/>
        <end position="165"/>
    </location>
</feature>
<dbReference type="EMBL" id="FQTW01000005">
    <property type="protein sequence ID" value="SHE76739.1"/>
    <property type="molecule type" value="Genomic_DNA"/>
</dbReference>
<dbReference type="HAMAP" id="MF_00185">
    <property type="entry name" value="IPP_trans"/>
    <property type="match status" value="1"/>
</dbReference>
<dbReference type="Proteomes" id="UP000184462">
    <property type="component" value="Unassembled WGS sequence"/>
</dbReference>
<evidence type="ECO:0000256" key="5">
    <source>
        <dbReference type="ARBA" id="ARBA00022694"/>
    </source>
</evidence>
<feature type="binding site" evidence="10">
    <location>
        <begin position="12"/>
        <end position="19"/>
    </location>
    <ligand>
        <name>ATP</name>
        <dbReference type="ChEBI" id="CHEBI:30616"/>
    </ligand>
</feature>
<dbReference type="OrthoDB" id="9776390at2"/>
<gene>
    <name evidence="10" type="primary">miaA</name>
    <name evidence="14" type="ORF">SAMN05444278_105102</name>
</gene>
<evidence type="ECO:0000256" key="11">
    <source>
        <dbReference type="RuleBase" id="RU003783"/>
    </source>
</evidence>
<dbReference type="InterPro" id="IPR018022">
    <property type="entry name" value="IPT"/>
</dbReference>
<evidence type="ECO:0000313" key="14">
    <source>
        <dbReference type="EMBL" id="SHE76739.1"/>
    </source>
</evidence>
<dbReference type="GO" id="GO:0052381">
    <property type="term" value="F:tRNA dimethylallyltransferase activity"/>
    <property type="evidence" value="ECO:0007669"/>
    <property type="project" value="UniProtKB-UniRule"/>
</dbReference>
<dbReference type="InterPro" id="IPR039657">
    <property type="entry name" value="Dimethylallyltransferase"/>
</dbReference>
<evidence type="ECO:0000256" key="12">
    <source>
        <dbReference type="RuleBase" id="RU003784"/>
    </source>
</evidence>